<reference evidence="1 2" key="1">
    <citation type="journal article" date="2006" name="Science">
        <title>The genome of black cottonwood, Populus trichocarpa (Torr. &amp; Gray).</title>
        <authorList>
            <person name="Tuskan G.A."/>
            <person name="Difazio S."/>
            <person name="Jansson S."/>
            <person name="Bohlmann J."/>
            <person name="Grigoriev I."/>
            <person name="Hellsten U."/>
            <person name="Putnam N."/>
            <person name="Ralph S."/>
            <person name="Rombauts S."/>
            <person name="Salamov A."/>
            <person name="Schein J."/>
            <person name="Sterck L."/>
            <person name="Aerts A."/>
            <person name="Bhalerao R.R."/>
            <person name="Bhalerao R.P."/>
            <person name="Blaudez D."/>
            <person name="Boerjan W."/>
            <person name="Brun A."/>
            <person name="Brunner A."/>
            <person name="Busov V."/>
            <person name="Campbell M."/>
            <person name="Carlson J."/>
            <person name="Chalot M."/>
            <person name="Chapman J."/>
            <person name="Chen G.L."/>
            <person name="Cooper D."/>
            <person name="Coutinho P.M."/>
            <person name="Couturier J."/>
            <person name="Covert S."/>
            <person name="Cronk Q."/>
            <person name="Cunningham R."/>
            <person name="Davis J."/>
            <person name="Degroeve S."/>
            <person name="Dejardin A."/>
            <person name="Depamphilis C."/>
            <person name="Detter J."/>
            <person name="Dirks B."/>
            <person name="Dubchak I."/>
            <person name="Duplessis S."/>
            <person name="Ehlting J."/>
            <person name="Ellis B."/>
            <person name="Gendler K."/>
            <person name="Goodstein D."/>
            <person name="Gribskov M."/>
            <person name="Grimwood J."/>
            <person name="Groover A."/>
            <person name="Gunter L."/>
            <person name="Hamberger B."/>
            <person name="Heinze B."/>
            <person name="Helariutta Y."/>
            <person name="Henrissat B."/>
            <person name="Holligan D."/>
            <person name="Holt R."/>
            <person name="Huang W."/>
            <person name="Islam-Faridi N."/>
            <person name="Jones S."/>
            <person name="Jones-Rhoades M."/>
            <person name="Jorgensen R."/>
            <person name="Joshi C."/>
            <person name="Kangasjarvi J."/>
            <person name="Karlsson J."/>
            <person name="Kelleher C."/>
            <person name="Kirkpatrick R."/>
            <person name="Kirst M."/>
            <person name="Kohler A."/>
            <person name="Kalluri U."/>
            <person name="Larimer F."/>
            <person name="Leebens-Mack J."/>
            <person name="Leple J.C."/>
            <person name="Locascio P."/>
            <person name="Lou Y."/>
            <person name="Lucas S."/>
            <person name="Martin F."/>
            <person name="Montanini B."/>
            <person name="Napoli C."/>
            <person name="Nelson D.R."/>
            <person name="Nelson C."/>
            <person name="Nieminen K."/>
            <person name="Nilsson O."/>
            <person name="Pereda V."/>
            <person name="Peter G."/>
            <person name="Philippe R."/>
            <person name="Pilate G."/>
            <person name="Poliakov A."/>
            <person name="Razumovskaya J."/>
            <person name="Richardson P."/>
            <person name="Rinaldi C."/>
            <person name="Ritland K."/>
            <person name="Rouze P."/>
            <person name="Ryaboy D."/>
            <person name="Schmutz J."/>
            <person name="Schrader J."/>
            <person name="Segerman B."/>
            <person name="Shin H."/>
            <person name="Siddiqui A."/>
            <person name="Sterky F."/>
            <person name="Terry A."/>
            <person name="Tsai C.J."/>
            <person name="Uberbacher E."/>
            <person name="Unneberg P."/>
            <person name="Vahala J."/>
            <person name="Wall K."/>
            <person name="Wessler S."/>
            <person name="Yang G."/>
            <person name="Yin T."/>
            <person name="Douglas C."/>
            <person name="Marra M."/>
            <person name="Sandberg G."/>
            <person name="Van de Peer Y."/>
            <person name="Rokhsar D."/>
        </authorList>
    </citation>
    <scope>NUCLEOTIDE SEQUENCE [LARGE SCALE GENOMIC DNA]</scope>
    <source>
        <strain evidence="2">cv. Nisqually</strain>
    </source>
</reference>
<evidence type="ECO:0000313" key="1">
    <source>
        <dbReference type="EMBL" id="KAI9377187.1"/>
    </source>
</evidence>
<keyword evidence="2" id="KW-1185">Reference proteome</keyword>
<proteinExistence type="predicted"/>
<protein>
    <submittedName>
        <fullName evidence="1">Uncharacterized protein</fullName>
    </submittedName>
</protein>
<organism evidence="1 2">
    <name type="scientific">Populus trichocarpa</name>
    <name type="common">Western balsam poplar</name>
    <name type="synonym">Populus balsamifera subsp. trichocarpa</name>
    <dbReference type="NCBI Taxonomy" id="3694"/>
    <lineage>
        <taxon>Eukaryota</taxon>
        <taxon>Viridiplantae</taxon>
        <taxon>Streptophyta</taxon>
        <taxon>Embryophyta</taxon>
        <taxon>Tracheophyta</taxon>
        <taxon>Spermatophyta</taxon>
        <taxon>Magnoliopsida</taxon>
        <taxon>eudicotyledons</taxon>
        <taxon>Gunneridae</taxon>
        <taxon>Pentapetalae</taxon>
        <taxon>rosids</taxon>
        <taxon>fabids</taxon>
        <taxon>Malpighiales</taxon>
        <taxon>Salicaceae</taxon>
        <taxon>Saliceae</taxon>
        <taxon>Populus</taxon>
    </lineage>
</organism>
<dbReference type="Proteomes" id="UP000006729">
    <property type="component" value="Chromosome 19"/>
</dbReference>
<gene>
    <name evidence="1" type="ORF">POPTR_019G033600v4</name>
</gene>
<accession>A0ACC0RK26</accession>
<name>A0ACC0RK26_POPTR</name>
<dbReference type="EMBL" id="CM009308">
    <property type="protein sequence ID" value="KAI9377187.1"/>
    <property type="molecule type" value="Genomic_DNA"/>
</dbReference>
<sequence>MMAATTTTPAFLTLQDRVAIVTGSSCGIGKAIAINLASLGAKLVINYTSNKEQAELVAKEITSGCVDGIPRAVVVQADVSEPVHVKLLFDEAERVFGSQVHVFVNSASIADSKYHTIANTSVEDFDHIFSVNLPRNILMLQRGRKPGKTRRWGRIIWLSSSLEGLLKPKIATYTASKAAVETMTKILAKELEGTGITANCVAPGPTATHMFLTGTSEELIKRVIEECPHGRLGETKDVAPLVGFLASDASEWINGRLLVLMVALSRVWLVQYFEICILYINATIIPVI</sequence>
<evidence type="ECO:0000313" key="2">
    <source>
        <dbReference type="Proteomes" id="UP000006729"/>
    </source>
</evidence>
<comment type="caution">
    <text evidence="1">The sequence shown here is derived from an EMBL/GenBank/DDBJ whole genome shotgun (WGS) entry which is preliminary data.</text>
</comment>